<evidence type="ECO:0000313" key="3">
    <source>
        <dbReference type="Proteomes" id="UP000018296"/>
    </source>
</evidence>
<evidence type="ECO:0000256" key="1">
    <source>
        <dbReference type="SAM" id="Phobius"/>
    </source>
</evidence>
<dbReference type="eggNOG" id="COG4447">
    <property type="taxonomic scope" value="Bacteria"/>
</dbReference>
<keyword evidence="1" id="KW-0472">Membrane</keyword>
<keyword evidence="1" id="KW-0812">Transmembrane</keyword>
<dbReference type="PATRIC" id="fig|1395513.3.peg.805"/>
<feature type="transmembrane region" description="Helical" evidence="1">
    <location>
        <begin position="21"/>
        <end position="45"/>
    </location>
</feature>
<comment type="caution">
    <text evidence="2">The sequence shown here is derived from an EMBL/GenBank/DDBJ whole genome shotgun (WGS) entry which is preliminary data.</text>
</comment>
<accession>V6IZG2</accession>
<dbReference type="OrthoDB" id="9764804at2"/>
<keyword evidence="1" id="KW-1133">Transmembrane helix</keyword>
<reference evidence="2 3" key="1">
    <citation type="journal article" date="2013" name="Genome Announc.">
        <title>Genome Sequence of Sporolactobacillus laevolacticus DSM442, an Efficient Polymer-Grade D-Lactate Producer from Agricultural Waste Cottonseed as a Nitrogen Source.</title>
        <authorList>
            <person name="Wang H."/>
            <person name="Wang L."/>
            <person name="Ju J."/>
            <person name="Yu B."/>
            <person name="Ma Y."/>
        </authorList>
    </citation>
    <scope>NUCLEOTIDE SEQUENCE [LARGE SCALE GENOMIC DNA]</scope>
    <source>
        <strain evidence="2 3">DSM 442</strain>
    </source>
</reference>
<dbReference type="STRING" id="1395513.P343_03935"/>
<dbReference type="RefSeq" id="WP_023509094.1">
    <property type="nucleotide sequence ID" value="NZ_AWTC01000003.1"/>
</dbReference>
<organism evidence="2 3">
    <name type="scientific">Sporolactobacillus laevolacticus DSM 442</name>
    <dbReference type="NCBI Taxonomy" id="1395513"/>
    <lineage>
        <taxon>Bacteria</taxon>
        <taxon>Bacillati</taxon>
        <taxon>Bacillota</taxon>
        <taxon>Bacilli</taxon>
        <taxon>Bacillales</taxon>
        <taxon>Sporolactobacillaceae</taxon>
        <taxon>Sporolactobacillus</taxon>
    </lineage>
</organism>
<dbReference type="Gene3D" id="2.130.10.10">
    <property type="entry name" value="YVTN repeat-like/Quinoprotein amine dehydrogenase"/>
    <property type="match status" value="1"/>
</dbReference>
<dbReference type="AlphaFoldDB" id="V6IZG2"/>
<dbReference type="InterPro" id="IPR015943">
    <property type="entry name" value="WD40/YVTN_repeat-like_dom_sf"/>
</dbReference>
<proteinExistence type="predicted"/>
<dbReference type="EMBL" id="AWTC01000003">
    <property type="protein sequence ID" value="EST12958.1"/>
    <property type="molecule type" value="Genomic_DNA"/>
</dbReference>
<dbReference type="Proteomes" id="UP000018296">
    <property type="component" value="Unassembled WGS sequence"/>
</dbReference>
<sequence length="318" mass="35456">MSETKNRNVSDTASGKKSMKWVFWLLAAKVLFILLLAGLTIWIIYAVRAANMDGNQANHFERVLGAGYSNDGKTLWLGTEKKLLFYKKGVWHAEKLKDDEHATAFLPINSGFIQQNMDRSLHWKTLNQERLISNSVKRDHRVLAVGYATGRLYNLRQSGSSQILLFSDDGGKKWKDKSLDHIVGTVQAIAAAPKNKQLLSIGTTNGLYVSEDNGVHFQHYLKGYSVTCVSYGFSKQTSLLAGTTGKETELYQILPDQKKTINLDMGTVESDNLIQIAQNPVKFGEAAMLTKHGDIYLTENSGQNWTILAKKGRALNGR</sequence>
<evidence type="ECO:0000313" key="2">
    <source>
        <dbReference type="EMBL" id="EST12958.1"/>
    </source>
</evidence>
<protein>
    <submittedName>
        <fullName evidence="2">Uncharacterized protein</fullName>
    </submittedName>
</protein>
<keyword evidence="3" id="KW-1185">Reference proteome</keyword>
<gene>
    <name evidence="2" type="ORF">P343_03935</name>
</gene>
<name>V6IZG2_9BACL</name>
<dbReference type="SUPFAM" id="SSF110296">
    <property type="entry name" value="Oligoxyloglucan reducing end-specific cellobiohydrolase"/>
    <property type="match status" value="1"/>
</dbReference>